<reference evidence="1 2" key="1">
    <citation type="journal article" date="2020" name="ISME J.">
        <title>Comparative genomics reveals insights into cyanobacterial evolution and habitat adaptation.</title>
        <authorList>
            <person name="Chen M.Y."/>
            <person name="Teng W.K."/>
            <person name="Zhao L."/>
            <person name="Hu C.X."/>
            <person name="Zhou Y.K."/>
            <person name="Han B.P."/>
            <person name="Song L.R."/>
            <person name="Shu W.S."/>
        </authorList>
    </citation>
    <scope>NUCLEOTIDE SEQUENCE [LARGE SCALE GENOMIC DNA]</scope>
    <source>
        <strain evidence="1 2">FACHB-252</strain>
    </source>
</reference>
<proteinExistence type="predicted"/>
<protein>
    <submittedName>
        <fullName evidence="1">Nuclear transport factor 2 family protein</fullName>
    </submittedName>
</protein>
<dbReference type="EMBL" id="JACJTC010000009">
    <property type="protein sequence ID" value="MBD2612461.1"/>
    <property type="molecule type" value="Genomic_DNA"/>
</dbReference>
<dbReference type="Gene3D" id="3.10.450.50">
    <property type="match status" value="1"/>
</dbReference>
<organism evidence="1 2">
    <name type="scientific">Nostoc punctiforme FACHB-252</name>
    <dbReference type="NCBI Taxonomy" id="1357509"/>
    <lineage>
        <taxon>Bacteria</taxon>
        <taxon>Bacillati</taxon>
        <taxon>Cyanobacteriota</taxon>
        <taxon>Cyanophyceae</taxon>
        <taxon>Nostocales</taxon>
        <taxon>Nostocaceae</taxon>
        <taxon>Nostoc</taxon>
    </lineage>
</organism>
<evidence type="ECO:0000313" key="1">
    <source>
        <dbReference type="EMBL" id="MBD2612461.1"/>
    </source>
</evidence>
<evidence type="ECO:0000313" key="2">
    <source>
        <dbReference type="Proteomes" id="UP000606396"/>
    </source>
</evidence>
<dbReference type="RefSeq" id="WP_190949972.1">
    <property type="nucleotide sequence ID" value="NZ_JACJTC010000009.1"/>
</dbReference>
<dbReference type="InterPro" id="IPR032710">
    <property type="entry name" value="NTF2-like_dom_sf"/>
</dbReference>
<gene>
    <name evidence="1" type="ORF">H6G94_14435</name>
</gene>
<dbReference type="SUPFAM" id="SSF54427">
    <property type="entry name" value="NTF2-like"/>
    <property type="match status" value="1"/>
</dbReference>
<accession>A0ABR8HA12</accession>
<dbReference type="Proteomes" id="UP000606396">
    <property type="component" value="Unassembled WGS sequence"/>
</dbReference>
<name>A0ABR8HA12_NOSPU</name>
<sequence>MKKGNILLTTLLTASIAINGGMAKANTQSDRQEIIQNYHWMSAGCNARIIQQCYAYWSVDFQGRRADGTITNLREQIQGTQQFFQQVSQYKTREELIRVSVNGNRAEVMGLGYSDYIIGNKRVHRQTPYEDTWEKTNNGWVLVSTIWYKSNYNETAIGPSPTQTNSQLSPEQQERLNRIIRQYGFPAAPSTSLNEHSNFVDKMPGFWNP</sequence>
<keyword evidence="2" id="KW-1185">Reference proteome</keyword>
<comment type="caution">
    <text evidence="1">The sequence shown here is derived from an EMBL/GenBank/DDBJ whole genome shotgun (WGS) entry which is preliminary data.</text>
</comment>